<name>A0A977L148_9CYAN</name>
<evidence type="ECO:0000256" key="2">
    <source>
        <dbReference type="ARBA" id="ARBA00005272"/>
    </source>
</evidence>
<sequence>MDRQPSKNFFTTLPTVIIGAGFTGLFTALHLRNQNYLCDLILIDPQKQFVFKPMLYELLTEELPEKVVCPDYAELLQGSDINFVEDRVVKLDLQQKQLELATGHSYSYRYLVLAIGSSQGYLGTEGARENAFAFRSRQEALTLRQHLQTCLQRARELEDREDGDGESKKSLLTFVIVGAGPSGVEMAATLADLLPYWYDRLGGNIHEIKLILINHADRILAGDANAHLQQEALQALQKRTIPVELRLGVSVKSVSSDRLTYQNKDREEVLSLPTQTTIWTAGTANNPLLESISAQIPSEHLNRHGQPIVSQTLQLLDFPEVFAAGDCVQVQDQNQPALAQVAYQQGAAIAHNLMALSQNHPLQISNAQLRGTLMKWV</sequence>
<dbReference type="Proteomes" id="UP001065613">
    <property type="component" value="Chromosome"/>
</dbReference>
<dbReference type="InterPro" id="IPR051169">
    <property type="entry name" value="NADH-Q_oxidoreductase"/>
</dbReference>
<keyword evidence="5" id="KW-0560">Oxidoreductase</keyword>
<dbReference type="SUPFAM" id="SSF51905">
    <property type="entry name" value="FAD/NAD(P)-binding domain"/>
    <property type="match status" value="2"/>
</dbReference>
<dbReference type="PANTHER" id="PTHR42913:SF3">
    <property type="entry name" value="64 KDA MITOCHONDRIAL NADH DEHYDROGENASE (EUROFUNG)"/>
    <property type="match status" value="1"/>
</dbReference>
<dbReference type="KEGG" id="wna:KA717_13280"/>
<dbReference type="GO" id="GO:0019646">
    <property type="term" value="P:aerobic electron transport chain"/>
    <property type="evidence" value="ECO:0007669"/>
    <property type="project" value="TreeGrafter"/>
</dbReference>
<keyword evidence="6" id="KW-0812">Transmembrane</keyword>
<protein>
    <submittedName>
        <fullName evidence="8">NAD(P)/FAD-dependent oxidoreductase</fullName>
    </submittedName>
</protein>
<dbReference type="InterPro" id="IPR036188">
    <property type="entry name" value="FAD/NAD-bd_sf"/>
</dbReference>
<dbReference type="GO" id="GO:0003955">
    <property type="term" value="F:NAD(P)H dehydrogenase (quinone) activity"/>
    <property type="evidence" value="ECO:0007669"/>
    <property type="project" value="TreeGrafter"/>
</dbReference>
<evidence type="ECO:0000256" key="1">
    <source>
        <dbReference type="ARBA" id="ARBA00001974"/>
    </source>
</evidence>
<dbReference type="InterPro" id="IPR023753">
    <property type="entry name" value="FAD/NAD-binding_dom"/>
</dbReference>
<organism evidence="8">
    <name type="scientific">Woronichinia naegeliana WA131</name>
    <dbReference type="NCBI Taxonomy" id="2824559"/>
    <lineage>
        <taxon>Bacteria</taxon>
        <taxon>Bacillati</taxon>
        <taxon>Cyanobacteriota</taxon>
        <taxon>Cyanophyceae</taxon>
        <taxon>Synechococcales</taxon>
        <taxon>Coelosphaeriaceae</taxon>
        <taxon>Woronichinia</taxon>
    </lineage>
</organism>
<accession>A0A977L148</accession>
<dbReference type="AlphaFoldDB" id="A0A977L148"/>
<keyword evidence="3" id="KW-0285">Flavoprotein</keyword>
<dbReference type="PRINTS" id="PR00368">
    <property type="entry name" value="FADPNR"/>
</dbReference>
<keyword evidence="6" id="KW-1133">Transmembrane helix</keyword>
<comment type="similarity">
    <text evidence="2">Belongs to the NADH dehydrogenase family.</text>
</comment>
<proteinExistence type="inferred from homology"/>
<keyword evidence="4" id="KW-0274">FAD</keyword>
<dbReference type="Gene3D" id="3.50.50.100">
    <property type="match status" value="1"/>
</dbReference>
<reference evidence="8" key="1">
    <citation type="submission" date="2021-04" db="EMBL/GenBank/DDBJ databases">
        <title>Genome sequence of Woronichinia naegeliana from Washington state freshwater lake bloom.</title>
        <authorList>
            <person name="Dreher T.W."/>
        </authorList>
    </citation>
    <scope>NUCLEOTIDE SEQUENCE</scope>
    <source>
        <strain evidence="8">WA131</strain>
    </source>
</reference>
<evidence type="ECO:0000256" key="3">
    <source>
        <dbReference type="ARBA" id="ARBA00022630"/>
    </source>
</evidence>
<evidence type="ECO:0000313" key="8">
    <source>
        <dbReference type="EMBL" id="UXE63502.1"/>
    </source>
</evidence>
<keyword evidence="6" id="KW-0472">Membrane</keyword>
<feature type="domain" description="FAD/NAD(P)-binding" evidence="7">
    <location>
        <begin position="15"/>
        <end position="346"/>
    </location>
</feature>
<evidence type="ECO:0000256" key="6">
    <source>
        <dbReference type="SAM" id="Phobius"/>
    </source>
</evidence>
<dbReference type="PRINTS" id="PR00469">
    <property type="entry name" value="PNDRDTASEII"/>
</dbReference>
<evidence type="ECO:0000256" key="4">
    <source>
        <dbReference type="ARBA" id="ARBA00022827"/>
    </source>
</evidence>
<dbReference type="PANTHER" id="PTHR42913">
    <property type="entry name" value="APOPTOSIS-INDUCING FACTOR 1"/>
    <property type="match status" value="1"/>
</dbReference>
<comment type="cofactor">
    <cofactor evidence="1">
        <name>FAD</name>
        <dbReference type="ChEBI" id="CHEBI:57692"/>
    </cofactor>
</comment>
<feature type="transmembrane region" description="Helical" evidence="6">
    <location>
        <begin position="12"/>
        <end position="31"/>
    </location>
</feature>
<evidence type="ECO:0000256" key="5">
    <source>
        <dbReference type="ARBA" id="ARBA00023002"/>
    </source>
</evidence>
<dbReference type="EMBL" id="CP073041">
    <property type="protein sequence ID" value="UXE63502.1"/>
    <property type="molecule type" value="Genomic_DNA"/>
</dbReference>
<gene>
    <name evidence="8" type="ORF">KA717_13280</name>
</gene>
<dbReference type="Pfam" id="PF07992">
    <property type="entry name" value="Pyr_redox_2"/>
    <property type="match status" value="1"/>
</dbReference>
<evidence type="ECO:0000259" key="7">
    <source>
        <dbReference type="Pfam" id="PF07992"/>
    </source>
</evidence>